<dbReference type="OrthoDB" id="8391452at2"/>
<name>A0A556N613_9FLAO</name>
<gene>
    <name evidence="1" type="ORF">FO442_00380</name>
</gene>
<reference evidence="1 2" key="1">
    <citation type="submission" date="2019-07" db="EMBL/GenBank/DDBJ databases">
        <authorList>
            <person name="Huq M.A."/>
        </authorList>
    </citation>
    <scope>NUCLEOTIDE SEQUENCE [LARGE SCALE GENOMIC DNA]</scope>
    <source>
        <strain evidence="1 2">MAH-3</strain>
    </source>
</reference>
<protein>
    <submittedName>
        <fullName evidence="1">Uncharacterized protein</fullName>
    </submittedName>
</protein>
<accession>A0A556N613</accession>
<dbReference type="AlphaFoldDB" id="A0A556N613"/>
<keyword evidence="2" id="KW-1185">Reference proteome</keyword>
<organism evidence="1 2">
    <name type="scientific">Fluviicola chungangensis</name>
    <dbReference type="NCBI Taxonomy" id="2597671"/>
    <lineage>
        <taxon>Bacteria</taxon>
        <taxon>Pseudomonadati</taxon>
        <taxon>Bacteroidota</taxon>
        <taxon>Flavobacteriia</taxon>
        <taxon>Flavobacteriales</taxon>
        <taxon>Crocinitomicaceae</taxon>
        <taxon>Fluviicola</taxon>
    </lineage>
</organism>
<comment type="caution">
    <text evidence="1">The sequence shown here is derived from an EMBL/GenBank/DDBJ whole genome shotgun (WGS) entry which is preliminary data.</text>
</comment>
<sequence>MNRKIISHTADYIKRQAKSIKKKEGITHVEALDKSAVLCGYHNWSHFLNKDKQSSPSAPPDYKQSNTMNPYRKLLVAGINELLNNSQISLDGKNENFSQSGHIITNLFGHTSAIMWTDIGFEELRISVWWKYDHSLHPQANLTGSSREKFTLEKPLAKRQHYKKFVGVVASGWLERKDGKYIQGEKNRAIFEVYTRKGEKEVLERIPDPMPNGFKPEGKFRF</sequence>
<evidence type="ECO:0000313" key="1">
    <source>
        <dbReference type="EMBL" id="TSJ47617.1"/>
    </source>
</evidence>
<dbReference type="RefSeq" id="WP_144331153.1">
    <property type="nucleotide sequence ID" value="NZ_VLPL01000001.1"/>
</dbReference>
<dbReference type="Proteomes" id="UP000316008">
    <property type="component" value="Unassembled WGS sequence"/>
</dbReference>
<evidence type="ECO:0000313" key="2">
    <source>
        <dbReference type="Proteomes" id="UP000316008"/>
    </source>
</evidence>
<proteinExistence type="predicted"/>
<dbReference type="EMBL" id="VLPL01000001">
    <property type="protein sequence ID" value="TSJ47617.1"/>
    <property type="molecule type" value="Genomic_DNA"/>
</dbReference>